<dbReference type="EMBL" id="JABANU010000001">
    <property type="protein sequence ID" value="MBI5974072.1"/>
    <property type="molecule type" value="Genomic_DNA"/>
</dbReference>
<dbReference type="RefSeq" id="WP_198616863.1">
    <property type="nucleotide sequence ID" value="NZ_JABANU010000001.1"/>
</dbReference>
<evidence type="ECO:0000256" key="1">
    <source>
        <dbReference type="PROSITE-ProRule" id="PRU00339"/>
    </source>
</evidence>
<reference evidence="2 3" key="1">
    <citation type="submission" date="2020-04" db="EMBL/GenBank/DDBJ databases">
        <title>Staphylococcus species from domestic dog.</title>
        <authorList>
            <person name="Paterson G.K."/>
        </authorList>
    </citation>
    <scope>NUCLEOTIDE SEQUENCE [LARGE SCALE GENOMIC DNA]</scope>
    <source>
        <strain evidence="2 3">H16/1A</strain>
    </source>
</reference>
<dbReference type="SUPFAM" id="SSF48452">
    <property type="entry name" value="TPR-like"/>
    <property type="match status" value="2"/>
</dbReference>
<gene>
    <name evidence="2" type="ORF">HHH54_00495</name>
</gene>
<name>A0ABS0T5P5_9STAP</name>
<accession>A0ABS0T5P5</accession>
<comment type="caution">
    <text evidence="2">The sequence shown here is derived from an EMBL/GenBank/DDBJ whole genome shotgun (WGS) entry which is preliminary data.</text>
</comment>
<dbReference type="PROSITE" id="PS50005">
    <property type="entry name" value="TPR"/>
    <property type="match status" value="1"/>
</dbReference>
<keyword evidence="3" id="KW-1185">Reference proteome</keyword>
<dbReference type="SMART" id="SM00028">
    <property type="entry name" value="TPR"/>
    <property type="match status" value="3"/>
</dbReference>
<sequence length="478" mass="56508">MTQLENVIRLHSDVSIYERLAKQNFNQQKYAKAKQYYDKVLELSPENFDAKHHIAQSYAKLGQPQRAEAIYFEMISQNENLEVAYYELSQLNIDLNEPNKAYLFGLNYAFLTQDEAYRDELESMFEVSIHNEDQLELESGLFVVQIIFQHLFGQGRLLEAREYILRQDEIIQEHKIIRNLLAMCYLYLSENKIAKSMFERLLKEDSTDIYALCHYTLLLYNMNETESFNHYVKLLNKVIPMSDDESFKLGIVLSYLKQYDSSQQLLVPLYKKGKFQTVQLYHALAFNSYYLGNKTQSEYFWERLTEISKVHPGTPPWIVDETVEYFNQYVKPLIQSDDQHRRLYGLFLMHQINAIEVLMTKEIWSIIDEMGNYEKLYLSYLTQDLQLTKLDFIHQGMKRLQRNKVTRQETTVFLSWINYAESLLEHEVDAQQIDAYVAAVVYLYFKTTVKDYTEQQIATMFSVTVDKLKSAVDTLLSI</sequence>
<dbReference type="Gene3D" id="1.25.40.10">
    <property type="entry name" value="Tetratricopeptide repeat domain"/>
    <property type="match status" value="2"/>
</dbReference>
<keyword evidence="1" id="KW-0802">TPR repeat</keyword>
<evidence type="ECO:0000313" key="3">
    <source>
        <dbReference type="Proteomes" id="UP000751852"/>
    </source>
</evidence>
<feature type="repeat" description="TPR" evidence="1">
    <location>
        <begin position="14"/>
        <end position="47"/>
    </location>
</feature>
<protein>
    <submittedName>
        <fullName evidence="2">Tetratricopeptide repeat protein</fullName>
    </submittedName>
</protein>
<proteinExistence type="predicted"/>
<dbReference type="InterPro" id="IPR019734">
    <property type="entry name" value="TPR_rpt"/>
</dbReference>
<dbReference type="Pfam" id="PF14559">
    <property type="entry name" value="TPR_19"/>
    <property type="match status" value="1"/>
</dbReference>
<evidence type="ECO:0000313" key="2">
    <source>
        <dbReference type="EMBL" id="MBI5974072.1"/>
    </source>
</evidence>
<dbReference type="InterPro" id="IPR011990">
    <property type="entry name" value="TPR-like_helical_dom_sf"/>
</dbReference>
<organism evidence="2 3">
    <name type="scientific">Staphylococcus canis</name>
    <dbReference type="NCBI Taxonomy" id="2724942"/>
    <lineage>
        <taxon>Bacteria</taxon>
        <taxon>Bacillati</taxon>
        <taxon>Bacillota</taxon>
        <taxon>Bacilli</taxon>
        <taxon>Bacillales</taxon>
        <taxon>Staphylococcaceae</taxon>
        <taxon>Staphylococcus</taxon>
    </lineage>
</organism>
<dbReference type="Proteomes" id="UP000751852">
    <property type="component" value="Unassembled WGS sequence"/>
</dbReference>